<dbReference type="EMBL" id="LT960611">
    <property type="protein sequence ID" value="SON49179.1"/>
    <property type="molecule type" value="Genomic_DNA"/>
</dbReference>
<keyword evidence="2" id="KW-1185">Reference proteome</keyword>
<name>A0A2N8ZBA1_9VIBR</name>
<evidence type="ECO:0000313" key="2">
    <source>
        <dbReference type="Proteomes" id="UP000235828"/>
    </source>
</evidence>
<accession>A0A2N8ZBA1</accession>
<dbReference type="AlphaFoldDB" id="A0A2N8ZBA1"/>
<dbReference type="KEGG" id="vta:A1200"/>
<protein>
    <submittedName>
        <fullName evidence="1">Uncharacterized protein</fullName>
    </submittedName>
</protein>
<proteinExistence type="predicted"/>
<dbReference type="RefSeq" id="WP_231897878.1">
    <property type="nucleotide sequence ID" value="NZ_LT960611.1"/>
</dbReference>
<evidence type="ECO:0000313" key="1">
    <source>
        <dbReference type="EMBL" id="SON49179.1"/>
    </source>
</evidence>
<reference evidence="1 2" key="1">
    <citation type="submission" date="2017-10" db="EMBL/GenBank/DDBJ databases">
        <authorList>
            <person name="Banno H."/>
            <person name="Chua N.-H."/>
        </authorList>
    </citation>
    <scope>NUCLEOTIDE SEQUENCE [LARGE SCALE GENOMIC DNA]</scope>
    <source>
        <strain evidence="1">Vibrio tapetis CECT4600</strain>
    </source>
</reference>
<organism evidence="1 2">
    <name type="scientific">Vibrio tapetis subsp. tapetis</name>
    <dbReference type="NCBI Taxonomy" id="1671868"/>
    <lineage>
        <taxon>Bacteria</taxon>
        <taxon>Pseudomonadati</taxon>
        <taxon>Pseudomonadota</taxon>
        <taxon>Gammaproteobacteria</taxon>
        <taxon>Vibrionales</taxon>
        <taxon>Vibrionaceae</taxon>
        <taxon>Vibrio</taxon>
    </lineage>
</organism>
<gene>
    <name evidence="1" type="ORF">VTAP4600_A1200</name>
</gene>
<dbReference type="Proteomes" id="UP000235828">
    <property type="component" value="Chromosome A"/>
</dbReference>
<sequence length="45" mass="4327">MAAGLAGVIALVLGDDGVFTEALTNAFETVAGTIESQTAGGSEGN</sequence>